<feature type="domain" description="AB hydrolase-1" evidence="1">
    <location>
        <begin position="62"/>
        <end position="305"/>
    </location>
</feature>
<dbReference type="PRINTS" id="PR00111">
    <property type="entry name" value="ABHYDROLASE"/>
</dbReference>
<name>A0A1G9QIW3_9PROT</name>
<dbReference type="RefSeq" id="WP_091768305.1">
    <property type="nucleotide sequence ID" value="NZ_FNHG01000005.1"/>
</dbReference>
<evidence type="ECO:0000313" key="3">
    <source>
        <dbReference type="Proteomes" id="UP000199759"/>
    </source>
</evidence>
<dbReference type="PANTHER" id="PTHR43798:SF33">
    <property type="entry name" value="HYDROLASE, PUTATIVE (AFU_ORTHOLOGUE AFUA_2G14860)-RELATED"/>
    <property type="match status" value="1"/>
</dbReference>
<dbReference type="InterPro" id="IPR000073">
    <property type="entry name" value="AB_hydrolase_1"/>
</dbReference>
<dbReference type="Pfam" id="PF12697">
    <property type="entry name" value="Abhydrolase_6"/>
    <property type="match status" value="1"/>
</dbReference>
<protein>
    <submittedName>
        <fullName evidence="2">Pimeloyl-ACP methyl ester carboxylesterase</fullName>
    </submittedName>
</protein>
<accession>A0A1G9QIW3</accession>
<dbReference type="AlphaFoldDB" id="A0A1G9QIW3"/>
<dbReference type="PANTHER" id="PTHR43798">
    <property type="entry name" value="MONOACYLGLYCEROL LIPASE"/>
    <property type="match status" value="1"/>
</dbReference>
<dbReference type="EMBL" id="FNHG01000005">
    <property type="protein sequence ID" value="SDM10952.1"/>
    <property type="molecule type" value="Genomic_DNA"/>
</dbReference>
<dbReference type="STRING" id="144026.SAMN04488568_10539"/>
<reference evidence="2 3" key="1">
    <citation type="submission" date="2016-10" db="EMBL/GenBank/DDBJ databases">
        <authorList>
            <person name="de Groot N.N."/>
        </authorList>
    </citation>
    <scope>NUCLEOTIDE SEQUENCE [LARGE SCALE GENOMIC DNA]</scope>
    <source>
        <strain evidence="2 3">DSM 16077</strain>
    </source>
</reference>
<dbReference type="GO" id="GO:0047372">
    <property type="term" value="F:monoacylglycerol lipase activity"/>
    <property type="evidence" value="ECO:0007669"/>
    <property type="project" value="TreeGrafter"/>
</dbReference>
<proteinExistence type="predicted"/>
<dbReference type="InterPro" id="IPR029058">
    <property type="entry name" value="AB_hydrolase_fold"/>
</dbReference>
<dbReference type="GO" id="GO:0016020">
    <property type="term" value="C:membrane"/>
    <property type="evidence" value="ECO:0007669"/>
    <property type="project" value="TreeGrafter"/>
</dbReference>
<gene>
    <name evidence="2" type="ORF">SAMN04488568_10539</name>
</gene>
<keyword evidence="3" id="KW-1185">Reference proteome</keyword>
<organism evidence="2 3">
    <name type="scientific">Maricaulis salignorans</name>
    <dbReference type="NCBI Taxonomy" id="144026"/>
    <lineage>
        <taxon>Bacteria</taxon>
        <taxon>Pseudomonadati</taxon>
        <taxon>Pseudomonadota</taxon>
        <taxon>Alphaproteobacteria</taxon>
        <taxon>Maricaulales</taxon>
        <taxon>Maricaulaceae</taxon>
        <taxon>Maricaulis</taxon>
    </lineage>
</organism>
<dbReference type="InterPro" id="IPR050266">
    <property type="entry name" value="AB_hydrolase_sf"/>
</dbReference>
<evidence type="ECO:0000313" key="2">
    <source>
        <dbReference type="EMBL" id="SDM10952.1"/>
    </source>
</evidence>
<dbReference type="SUPFAM" id="SSF53474">
    <property type="entry name" value="alpha/beta-Hydrolases"/>
    <property type="match status" value="1"/>
</dbReference>
<dbReference type="Gene3D" id="3.40.50.1820">
    <property type="entry name" value="alpha/beta hydrolase"/>
    <property type="match status" value="1"/>
</dbReference>
<dbReference type="GO" id="GO:0046464">
    <property type="term" value="P:acylglycerol catabolic process"/>
    <property type="evidence" value="ECO:0007669"/>
    <property type="project" value="TreeGrafter"/>
</dbReference>
<dbReference type="Proteomes" id="UP000199759">
    <property type="component" value="Unassembled WGS sequence"/>
</dbReference>
<dbReference type="OrthoDB" id="9804723at2"/>
<evidence type="ECO:0000259" key="1">
    <source>
        <dbReference type="Pfam" id="PF12697"/>
    </source>
</evidence>
<sequence>MTKTSPRPARPPAPLVQYEGAKPPAPAWFERALAVPTETGTVIVDNATIHWKAWGETGLPGLILVHGGVAHKDWWDSIAPFLAETRRVVALDLSGMGGSDHRDAYRMDTYALEAITAGRAGGAFAAGAPFMAGHSFGGFVALATAAEYGAELAGIAVLDSPVRPEREQRNSPPPSRGGSVYASFEAALQRFRLLPEQECANAFLLDHIARQSLKPAKRPDGSDGWTWKFDPHLWSKLTYDRGSPADIAASLKCRVALFRGSDSSLVTDEVWGFMRETFGADTTMVSIPDAKHHLILDQPIAVAAALEVLTGPGWG</sequence>